<organism evidence="2 3">
    <name type="scientific">Humisphaera borealis</name>
    <dbReference type="NCBI Taxonomy" id="2807512"/>
    <lineage>
        <taxon>Bacteria</taxon>
        <taxon>Pseudomonadati</taxon>
        <taxon>Planctomycetota</taxon>
        <taxon>Phycisphaerae</taxon>
        <taxon>Tepidisphaerales</taxon>
        <taxon>Tepidisphaeraceae</taxon>
        <taxon>Humisphaera</taxon>
    </lineage>
</organism>
<name>A0A7M2WQL3_9BACT</name>
<feature type="chain" id="PRO_5034220357" description="Glucose/Sorbosone dehydrogenase domain-containing protein" evidence="1">
    <location>
        <begin position="25"/>
        <end position="513"/>
    </location>
</feature>
<dbReference type="InterPro" id="IPR011042">
    <property type="entry name" value="6-blade_b-propeller_TolB-like"/>
</dbReference>
<reference evidence="2 3" key="1">
    <citation type="submission" date="2020-10" db="EMBL/GenBank/DDBJ databases">
        <title>Wide distribution of Phycisphaera-like planctomycetes from WD2101 soil group in peatlands and genome analysis of the first cultivated representative.</title>
        <authorList>
            <person name="Dedysh S.N."/>
            <person name="Beletsky A.V."/>
            <person name="Ivanova A."/>
            <person name="Kulichevskaya I.S."/>
            <person name="Suzina N.E."/>
            <person name="Philippov D.A."/>
            <person name="Rakitin A.L."/>
            <person name="Mardanov A.V."/>
            <person name="Ravin N.V."/>
        </authorList>
    </citation>
    <scope>NUCLEOTIDE SEQUENCE [LARGE SCALE GENOMIC DNA]</scope>
    <source>
        <strain evidence="2 3">M1803</strain>
    </source>
</reference>
<evidence type="ECO:0000313" key="3">
    <source>
        <dbReference type="Proteomes" id="UP000593765"/>
    </source>
</evidence>
<gene>
    <name evidence="2" type="ORF">IPV69_15575</name>
</gene>
<dbReference type="SUPFAM" id="SSF63829">
    <property type="entry name" value="Calcium-dependent phosphotriesterase"/>
    <property type="match status" value="1"/>
</dbReference>
<dbReference type="KEGG" id="hbs:IPV69_15575"/>
<dbReference type="PANTHER" id="PTHR33546">
    <property type="entry name" value="LARGE, MULTIFUNCTIONAL SECRETED PROTEIN-RELATED"/>
    <property type="match status" value="1"/>
</dbReference>
<accession>A0A7M2WQL3</accession>
<dbReference type="AlphaFoldDB" id="A0A7M2WQL3"/>
<evidence type="ECO:0000313" key="2">
    <source>
        <dbReference type="EMBL" id="QOV87703.1"/>
    </source>
</evidence>
<sequence length="513" mass="56398">MKSILNRLVIAAFALSVAALPAFAQKNAANGPMYKPDVAEEAKYYKIVTIPIPEDITLEVGGIECMPDGTLMVGTRRGDIYKVENAYSDPPKDVKFTKWATGLHEVLGLAYNAKDGYLYAGTRQDITKLKDKKGVGYADTYDIFCDQWAITGDYHEYGFISPFDKDGNLYAVLCLTGSFNSNAPWRGWGVKITPDGKMHPFASGIRSPGGIAFDGSGNLYYTDNQGPWNGTSSMKLLKQGAFEGHPGGNKWYDLPINQKEMGKRPTDPQTNSRIYIEMEKIPEFIPPPIWLPHSRLGQSASGIAADTSDGKFGPYGKQIFVGDQHHSNVVRCSLETVNGRTQGVAIPFKYGFGSGVLPMKQAPDGSMWVGGTNRGWGSVGPKQFALERLVWTGKNAFEIFDMKVTADGFELKFLEPVDTQLASDPATWQFESYSYLYRSDYGSPEVDAGTPTVKKVNVLDGGKTVRLTVEGMKIGSIHELHADKLTSKEGQKLLHPVAYYTLWAMPKGEQASR</sequence>
<feature type="signal peptide" evidence="1">
    <location>
        <begin position="1"/>
        <end position="24"/>
    </location>
</feature>
<keyword evidence="1" id="KW-0732">Signal</keyword>
<keyword evidence="3" id="KW-1185">Reference proteome</keyword>
<dbReference type="Gene3D" id="2.120.10.30">
    <property type="entry name" value="TolB, C-terminal domain"/>
    <property type="match status" value="1"/>
</dbReference>
<dbReference type="PANTHER" id="PTHR33546:SF1">
    <property type="entry name" value="LARGE, MULTIFUNCTIONAL SECRETED PROTEIN"/>
    <property type="match status" value="1"/>
</dbReference>
<proteinExistence type="predicted"/>
<evidence type="ECO:0008006" key="4">
    <source>
        <dbReference type="Google" id="ProtNLM"/>
    </source>
</evidence>
<dbReference type="EMBL" id="CP063458">
    <property type="protein sequence ID" value="QOV87703.1"/>
    <property type="molecule type" value="Genomic_DNA"/>
</dbReference>
<protein>
    <recommendedName>
        <fullName evidence="4">Glucose/Sorbosone dehydrogenase domain-containing protein</fullName>
    </recommendedName>
</protein>
<dbReference type="Proteomes" id="UP000593765">
    <property type="component" value="Chromosome"/>
</dbReference>
<evidence type="ECO:0000256" key="1">
    <source>
        <dbReference type="SAM" id="SignalP"/>
    </source>
</evidence>
<dbReference type="RefSeq" id="WP_206290613.1">
    <property type="nucleotide sequence ID" value="NZ_CP063458.1"/>
</dbReference>